<dbReference type="InterPro" id="IPR029787">
    <property type="entry name" value="Nucleotide_cyclase"/>
</dbReference>
<dbReference type="InterPro" id="IPR000700">
    <property type="entry name" value="PAS-assoc_C"/>
</dbReference>
<dbReference type="Gene3D" id="3.30.70.270">
    <property type="match status" value="1"/>
</dbReference>
<dbReference type="CDD" id="cd00077">
    <property type="entry name" value="HDc"/>
    <property type="match status" value="1"/>
</dbReference>
<dbReference type="InterPro" id="IPR037522">
    <property type="entry name" value="HD_GYP_dom"/>
</dbReference>
<evidence type="ECO:0000313" key="5">
    <source>
        <dbReference type="EMBL" id="MPM15295.1"/>
    </source>
</evidence>
<comment type="caution">
    <text evidence="5">The sequence shown here is derived from an EMBL/GenBank/DDBJ whole genome shotgun (WGS) entry which is preliminary data.</text>
</comment>
<dbReference type="SUPFAM" id="SSF55073">
    <property type="entry name" value="Nucleotide cyclase"/>
    <property type="match status" value="1"/>
</dbReference>
<feature type="domain" description="GGDEF" evidence="3">
    <location>
        <begin position="411"/>
        <end position="541"/>
    </location>
</feature>
<dbReference type="PROSITE" id="PS50887">
    <property type="entry name" value="GGDEF"/>
    <property type="match status" value="1"/>
</dbReference>
<dbReference type="NCBIfam" id="TIGR00254">
    <property type="entry name" value="GGDEF"/>
    <property type="match status" value="1"/>
</dbReference>
<dbReference type="Pfam" id="PF00989">
    <property type="entry name" value="PAS"/>
    <property type="match status" value="1"/>
</dbReference>
<dbReference type="SUPFAM" id="SSF55785">
    <property type="entry name" value="PYP-like sensor domain (PAS domain)"/>
    <property type="match status" value="2"/>
</dbReference>
<dbReference type="SMART" id="SM00091">
    <property type="entry name" value="PAS"/>
    <property type="match status" value="2"/>
</dbReference>
<dbReference type="SMART" id="SM00267">
    <property type="entry name" value="GGDEF"/>
    <property type="match status" value="1"/>
</dbReference>
<evidence type="ECO:0000259" key="4">
    <source>
        <dbReference type="PROSITE" id="PS51832"/>
    </source>
</evidence>
<evidence type="ECO:0000259" key="3">
    <source>
        <dbReference type="PROSITE" id="PS50887"/>
    </source>
</evidence>
<feature type="domain" description="HD-GYP" evidence="4">
    <location>
        <begin position="532"/>
        <end position="719"/>
    </location>
</feature>
<dbReference type="EMBL" id="VSSQ01002420">
    <property type="protein sequence ID" value="MPM15295.1"/>
    <property type="molecule type" value="Genomic_DNA"/>
</dbReference>
<dbReference type="Pfam" id="PF00990">
    <property type="entry name" value="GGDEF"/>
    <property type="match status" value="1"/>
</dbReference>
<dbReference type="Gene3D" id="1.10.3210.10">
    <property type="entry name" value="Hypothetical protein af1432"/>
    <property type="match status" value="1"/>
</dbReference>
<dbReference type="InterPro" id="IPR035965">
    <property type="entry name" value="PAS-like_dom_sf"/>
</dbReference>
<dbReference type="Pfam" id="PF13487">
    <property type="entry name" value="HD_5"/>
    <property type="match status" value="1"/>
</dbReference>
<protein>
    <submittedName>
        <fullName evidence="5">Uncharacterized protein</fullName>
    </submittedName>
</protein>
<dbReference type="Pfam" id="PF13426">
    <property type="entry name" value="PAS_9"/>
    <property type="match status" value="1"/>
</dbReference>
<dbReference type="CDD" id="cd01949">
    <property type="entry name" value="GGDEF"/>
    <property type="match status" value="1"/>
</dbReference>
<dbReference type="SMART" id="SM00471">
    <property type="entry name" value="HDc"/>
    <property type="match status" value="1"/>
</dbReference>
<dbReference type="PROSITE" id="PS50112">
    <property type="entry name" value="PAS"/>
    <property type="match status" value="1"/>
</dbReference>
<dbReference type="PROSITE" id="PS51832">
    <property type="entry name" value="HD_GYP"/>
    <property type="match status" value="1"/>
</dbReference>
<dbReference type="InterPro" id="IPR000014">
    <property type="entry name" value="PAS"/>
</dbReference>
<evidence type="ECO:0000259" key="1">
    <source>
        <dbReference type="PROSITE" id="PS50112"/>
    </source>
</evidence>
<dbReference type="InterPro" id="IPR003607">
    <property type="entry name" value="HD/PDEase_dom"/>
</dbReference>
<accession>A0A644XGD6</accession>
<dbReference type="InterPro" id="IPR000160">
    <property type="entry name" value="GGDEF_dom"/>
</dbReference>
<dbReference type="PANTHER" id="PTHR43155:SF2">
    <property type="entry name" value="CYCLIC DI-GMP PHOSPHODIESTERASE PA4108"/>
    <property type="match status" value="1"/>
</dbReference>
<evidence type="ECO:0000259" key="2">
    <source>
        <dbReference type="PROSITE" id="PS50113"/>
    </source>
</evidence>
<feature type="domain" description="PAC" evidence="2">
    <location>
        <begin position="330"/>
        <end position="382"/>
    </location>
</feature>
<dbReference type="CDD" id="cd00130">
    <property type="entry name" value="PAS"/>
    <property type="match status" value="2"/>
</dbReference>
<proteinExistence type="predicted"/>
<reference evidence="5" key="1">
    <citation type="submission" date="2019-08" db="EMBL/GenBank/DDBJ databases">
        <authorList>
            <person name="Kucharzyk K."/>
            <person name="Murdoch R.W."/>
            <person name="Higgins S."/>
            <person name="Loffler F."/>
        </authorList>
    </citation>
    <scope>NUCLEOTIDE SEQUENCE</scope>
</reference>
<dbReference type="NCBIfam" id="TIGR00229">
    <property type="entry name" value="sensory_box"/>
    <property type="match status" value="2"/>
</dbReference>
<dbReference type="Gene3D" id="3.30.450.20">
    <property type="entry name" value="PAS domain"/>
    <property type="match status" value="2"/>
</dbReference>
<organism evidence="5">
    <name type="scientific">bioreactor metagenome</name>
    <dbReference type="NCBI Taxonomy" id="1076179"/>
    <lineage>
        <taxon>unclassified sequences</taxon>
        <taxon>metagenomes</taxon>
        <taxon>ecological metagenomes</taxon>
    </lineage>
</organism>
<gene>
    <name evidence="5" type="ORF">SDC9_61663</name>
</gene>
<feature type="domain" description="PAS" evidence="1">
    <location>
        <begin position="252"/>
        <end position="325"/>
    </location>
</feature>
<dbReference type="PANTHER" id="PTHR43155">
    <property type="entry name" value="CYCLIC DI-GMP PHOSPHODIESTERASE PA4108-RELATED"/>
    <property type="match status" value="1"/>
</dbReference>
<sequence>MTKQLLKDLVNRFPSAYASYQLILNDKGIAEDFVVLDANRAFEDMTGIKKDMFSGKRATEVFPGLKTDDSDWISFFGNAAMNNIGQEIVRCIDFFGPRYKMTVYSPEKMHFVTLFEKTILPQDGKTTGILSQLLKAMFSEHTAIMLMSEPLSGKIVDVNPAACAFYGYERENLLKMRIEDISQLLKEEMTRRRFLALKDYRYFSVPHRMKSGDIRMVDVYSSPILYKNETYDFSIVFDVTERKKFKEDLYRQNELLRITFESIGDGVVTTDKEGLITSLNKSAQEITGWRNEEAQNKKFTDVFKLKSEETGKTAEDPIDKVLQTGKIIGLANHTVLINKQGHSVPVADSAAPIRDENGDTFGVVMVFRDVSRDREQQDHILDLSYHDSLTGLYNRRYLSEYLTCHDTAGNLPLAIIIGDVNGLKLTNDAFGHTEGDRLLKKVAESLKESCRREDVIARWGGDEFLIILPKAEIGTVRKITQRMQHTFVEKSEGPLQISVSLGYAVKESEGKNVRDILNEAEKWMYHKKLLEGKSHRNAIVNTLLSTLYENNIGTEEHSKRLEVYCHIMAQKLGLSSEEQNELSLLAMLHDIGKVGIRQDIIQKPAPLSSEEWEEIRRHPEIGYRIAQNTPELSIVSEYILLHHERWDGKGYPKGYKRDKIPLLCRILAVADAYDVMTTGRVYQKARSSVEAIVELRRNAGTQFDPEIVELFIETLTESK</sequence>
<dbReference type="Pfam" id="PF13188">
    <property type="entry name" value="PAS_8"/>
    <property type="match status" value="1"/>
</dbReference>
<name>A0A644XGD6_9ZZZZ</name>
<dbReference type="PROSITE" id="PS50113">
    <property type="entry name" value="PAC"/>
    <property type="match status" value="1"/>
</dbReference>
<dbReference type="AlphaFoldDB" id="A0A644XGD6"/>
<dbReference type="SUPFAM" id="SSF109604">
    <property type="entry name" value="HD-domain/PDEase-like"/>
    <property type="match status" value="1"/>
</dbReference>
<dbReference type="GO" id="GO:0006355">
    <property type="term" value="P:regulation of DNA-templated transcription"/>
    <property type="evidence" value="ECO:0007669"/>
    <property type="project" value="InterPro"/>
</dbReference>
<dbReference type="InterPro" id="IPR043128">
    <property type="entry name" value="Rev_trsase/Diguanyl_cyclase"/>
</dbReference>
<dbReference type="InterPro" id="IPR013767">
    <property type="entry name" value="PAS_fold"/>
</dbReference>